<dbReference type="Proteomes" id="UP000055048">
    <property type="component" value="Unassembled WGS sequence"/>
</dbReference>
<evidence type="ECO:0000313" key="2">
    <source>
        <dbReference type="Proteomes" id="UP000055048"/>
    </source>
</evidence>
<protein>
    <submittedName>
        <fullName evidence="1">Uncharacterized protein</fullName>
    </submittedName>
</protein>
<comment type="caution">
    <text evidence="1">The sequence shown here is derived from an EMBL/GenBank/DDBJ whole genome shotgun (WGS) entry which is preliminary data.</text>
</comment>
<organism evidence="1 2">
    <name type="scientific">Trichinella murrelli</name>
    <dbReference type="NCBI Taxonomy" id="144512"/>
    <lineage>
        <taxon>Eukaryota</taxon>
        <taxon>Metazoa</taxon>
        <taxon>Ecdysozoa</taxon>
        <taxon>Nematoda</taxon>
        <taxon>Enoplea</taxon>
        <taxon>Dorylaimia</taxon>
        <taxon>Trichinellida</taxon>
        <taxon>Trichinellidae</taxon>
        <taxon>Trichinella</taxon>
    </lineage>
</organism>
<dbReference type="EMBL" id="JYDJ01000534">
    <property type="protein sequence ID" value="KRX34652.1"/>
    <property type="molecule type" value="Genomic_DNA"/>
</dbReference>
<dbReference type="AlphaFoldDB" id="A0A0V0T6N1"/>
<evidence type="ECO:0000313" key="1">
    <source>
        <dbReference type="EMBL" id="KRX34652.1"/>
    </source>
</evidence>
<keyword evidence="2" id="KW-1185">Reference proteome</keyword>
<name>A0A0V0T6N1_9BILA</name>
<gene>
    <name evidence="1" type="ORF">T05_5450</name>
</gene>
<reference evidence="1 2" key="1">
    <citation type="submission" date="2015-01" db="EMBL/GenBank/DDBJ databases">
        <title>Evolution of Trichinella species and genotypes.</title>
        <authorList>
            <person name="Korhonen P.K."/>
            <person name="Edoardo P."/>
            <person name="Giuseppe L.R."/>
            <person name="Gasser R.B."/>
        </authorList>
    </citation>
    <scope>NUCLEOTIDE SEQUENCE [LARGE SCALE GENOMIC DNA]</scope>
    <source>
        <strain evidence="1">ISS417</strain>
    </source>
</reference>
<accession>A0A0V0T6N1</accession>
<sequence length="67" mass="7487">MGQLEYRRSTVGGSQGRVRDLDLEVRSETLGLAALIFDSVPVKCENLSQKHFESRKEAMDSTKQNSS</sequence>
<proteinExistence type="predicted"/>